<evidence type="ECO:0000313" key="3">
    <source>
        <dbReference type="EMBL" id="KAJ8888535.1"/>
    </source>
</evidence>
<evidence type="ECO:0000313" key="4">
    <source>
        <dbReference type="Proteomes" id="UP001159363"/>
    </source>
</evidence>
<reference evidence="3 4" key="1">
    <citation type="submission" date="2023-02" db="EMBL/GenBank/DDBJ databases">
        <title>LHISI_Scaffold_Assembly.</title>
        <authorList>
            <person name="Stuart O.P."/>
            <person name="Cleave R."/>
            <person name="Magrath M.J.L."/>
            <person name="Mikheyev A.S."/>
        </authorList>
    </citation>
    <scope>NUCLEOTIDE SEQUENCE [LARGE SCALE GENOMIC DNA]</scope>
    <source>
        <strain evidence="3">Daus_M_001</strain>
        <tissue evidence="3">Leg muscle</tissue>
    </source>
</reference>
<feature type="signal peptide" evidence="2">
    <location>
        <begin position="1"/>
        <end position="20"/>
    </location>
</feature>
<protein>
    <submittedName>
        <fullName evidence="3">Uncharacterized protein</fullName>
    </submittedName>
</protein>
<name>A0ABQ9HWU3_9NEOP</name>
<dbReference type="EMBL" id="JARBHB010000003">
    <property type="protein sequence ID" value="KAJ8888535.1"/>
    <property type="molecule type" value="Genomic_DNA"/>
</dbReference>
<dbReference type="Proteomes" id="UP001159363">
    <property type="component" value="Chromosome 3"/>
</dbReference>
<feature type="region of interest" description="Disordered" evidence="1">
    <location>
        <begin position="221"/>
        <end position="298"/>
    </location>
</feature>
<sequence>MLAATLAFLKAWGAFRCTMSALIARGATQLFLDVEQLCIVVDRLRRGRDMMCSSCAPVFGELAAGGSFLCNILLSFRSPNSRGVVDWYATDLLCGRLSVRIPGKAWVLIEVREPTSSTEPLTIQKLNCCVCSGLQPREEAREVNWTRIREDNRLDFKPLCFRIELVLGLQFVQARPGRLLVNRKPLTKGWPNHVQPRQKGRCVLTDAEASKQIAPIQVQAARREHCSPVQGPARSGDGSLDSRGSVTLIPPETLGLKRGTNLKRSKPLKRNEQKRAKREKQATTGIIPTCENPGPIPPRIERPRHLSDLKSTASVSTNEDVFHEKDSYVWNWKRKSVIIEPILVTCRKLECSKVKGSEKIWSTLSSDALRADVVDEVGMEQRRNESVWETGDPRENPPTSVIVRHDSHMRKSGVTRPEIEAGSPWWEASRLTAQPLWPQCSQKMFLNHLNVFFGIQKYFLLHAEQAGKKIVFPRLTCSPNHLAAGRRVFTAISRFLALAFRFYFILTSHLRRLSIHRYEVLLGVNFDTSERQGATQSPTRGGELEARPDCINEVPPQYTPAVISFNFTPHQTNRRIWGLSRKKKKSDIFILHHTPGHCGRRVLPSLTDFELQWRETTTREEKIQHEEILRDPLCGAGLNVKCDEYGAALECKGEGKREITDKTRRPAASSGTILTCDPPGIEGSIEKSVKKTRIDYKQNPKRRDNKILNRLRQTWGGRGLLEKMETTKCGASAAWHSTSKCYVLGHFALPSIHTRTRRRLSTRRKRDKGVEVRKEQCRNRAYVPSRRVMMCRVTDHETFSETTSACATSCEATDDVISRMRTSWIRLRARDDAMSGVRRAISARGGLLAANPGEVLVIRPPPLFRPAEDEFAEHHPEMCCTCETGDFVDTMGAPGRRPICLPAALTKMADNSELRSLNPCDRLAIARRRDYNAAAMQGDSAKGPQPLVHTVFDTSWRTLAQSSPSSATAENQRAVDIGIFVRKDCRHEIRTLARLQKSSKYPRMDYTLAVVAEQMSKQR</sequence>
<proteinExistence type="predicted"/>
<feature type="compositionally biased region" description="Low complexity" evidence="1">
    <location>
        <begin position="234"/>
        <end position="245"/>
    </location>
</feature>
<keyword evidence="2" id="KW-0732">Signal</keyword>
<feature type="chain" id="PRO_5046972659" evidence="2">
    <location>
        <begin position="21"/>
        <end position="1019"/>
    </location>
</feature>
<evidence type="ECO:0000256" key="1">
    <source>
        <dbReference type="SAM" id="MobiDB-lite"/>
    </source>
</evidence>
<evidence type="ECO:0000256" key="2">
    <source>
        <dbReference type="SAM" id="SignalP"/>
    </source>
</evidence>
<keyword evidence="4" id="KW-1185">Reference proteome</keyword>
<organism evidence="3 4">
    <name type="scientific">Dryococelus australis</name>
    <dbReference type="NCBI Taxonomy" id="614101"/>
    <lineage>
        <taxon>Eukaryota</taxon>
        <taxon>Metazoa</taxon>
        <taxon>Ecdysozoa</taxon>
        <taxon>Arthropoda</taxon>
        <taxon>Hexapoda</taxon>
        <taxon>Insecta</taxon>
        <taxon>Pterygota</taxon>
        <taxon>Neoptera</taxon>
        <taxon>Polyneoptera</taxon>
        <taxon>Phasmatodea</taxon>
        <taxon>Verophasmatodea</taxon>
        <taxon>Anareolatae</taxon>
        <taxon>Phasmatidae</taxon>
        <taxon>Eurycanthinae</taxon>
        <taxon>Dryococelus</taxon>
    </lineage>
</organism>
<gene>
    <name evidence="3" type="ORF">PR048_008026</name>
</gene>
<comment type="caution">
    <text evidence="3">The sequence shown here is derived from an EMBL/GenBank/DDBJ whole genome shotgun (WGS) entry which is preliminary data.</text>
</comment>
<accession>A0ABQ9HWU3</accession>